<evidence type="ECO:0000313" key="11">
    <source>
        <dbReference type="Proteomes" id="UP000095284"/>
    </source>
</evidence>
<evidence type="ECO:0000256" key="7">
    <source>
        <dbReference type="ARBA" id="ARBA00070070"/>
    </source>
</evidence>
<dbReference type="GO" id="GO:0015279">
    <property type="term" value="F:store-operated calcium channel activity"/>
    <property type="evidence" value="ECO:0007669"/>
    <property type="project" value="TreeGrafter"/>
</dbReference>
<evidence type="ECO:0000256" key="2">
    <source>
        <dbReference type="ARBA" id="ARBA00008062"/>
    </source>
</evidence>
<evidence type="ECO:0000256" key="3">
    <source>
        <dbReference type="ARBA" id="ARBA00022692"/>
    </source>
</evidence>
<protein>
    <recommendedName>
        <fullName evidence="7">Protein orai</fullName>
    </recommendedName>
    <alternativeName>
        <fullName evidence="8">Store-operated calcium channel</fullName>
    </alternativeName>
</protein>
<dbReference type="PANTHER" id="PTHR31501">
    <property type="entry name" value="CALCIUM RELEASE-ACTIVATED CALCIUM CHANNEL PROTEIN 1"/>
    <property type="match status" value="1"/>
</dbReference>
<evidence type="ECO:0000256" key="10">
    <source>
        <dbReference type="SAM" id="Phobius"/>
    </source>
</evidence>
<evidence type="ECO:0000256" key="1">
    <source>
        <dbReference type="ARBA" id="ARBA00004141"/>
    </source>
</evidence>
<keyword evidence="3 10" id="KW-0812">Transmembrane</keyword>
<feature type="transmembrane region" description="Helical" evidence="10">
    <location>
        <begin position="269"/>
        <end position="293"/>
    </location>
</feature>
<dbReference type="InterPro" id="IPR038350">
    <property type="entry name" value="Orai_sf"/>
</dbReference>
<evidence type="ECO:0000256" key="8">
    <source>
        <dbReference type="ARBA" id="ARBA00080439"/>
    </source>
</evidence>
<evidence type="ECO:0000256" key="6">
    <source>
        <dbReference type="ARBA" id="ARBA00057852"/>
    </source>
</evidence>
<dbReference type="AlphaFoldDB" id="A0A1I7ST83"/>
<comment type="subcellular location">
    <subcellularLocation>
        <location evidence="1">Membrane</location>
        <topology evidence="1">Multi-pass membrane protein</topology>
    </subcellularLocation>
</comment>
<keyword evidence="5 10" id="KW-0472">Membrane</keyword>
<accession>A0A1I7ST83</accession>
<keyword evidence="4 10" id="KW-1133">Transmembrane helix</keyword>
<dbReference type="GO" id="GO:0002115">
    <property type="term" value="P:store-operated calcium entry"/>
    <property type="evidence" value="ECO:0007669"/>
    <property type="project" value="TreeGrafter"/>
</dbReference>
<dbReference type="Pfam" id="PF07856">
    <property type="entry name" value="Orai-1"/>
    <property type="match status" value="1"/>
</dbReference>
<comment type="similarity">
    <text evidence="2">Belongs to the Orai family.</text>
</comment>
<dbReference type="Gene3D" id="1.20.140.140">
    <property type="entry name" value="Calcium release-activated calcium channel protein Orai"/>
    <property type="match status" value="1"/>
</dbReference>
<dbReference type="WBParaSite" id="BXY_1625300.1">
    <property type="protein sequence ID" value="BXY_1625300.1"/>
    <property type="gene ID" value="BXY_1625300"/>
</dbReference>
<comment type="function">
    <text evidence="6">Ca(2+) release-activated Ca(2+)-like (CRAC-like) channel subunit which mediates Ca(2+) influx and increase in Ca(2+)-selective current by synergy with the Ca(2+) sensor, stim-1. Required for Ca(2+) and IP3-dependent contractile activity of sheath cells and the spermatheca. Affects brood size and somatic cell function.</text>
</comment>
<feature type="compositionally biased region" description="Polar residues" evidence="9">
    <location>
        <begin position="9"/>
        <end position="20"/>
    </location>
</feature>
<proteinExistence type="inferred from homology"/>
<evidence type="ECO:0000256" key="4">
    <source>
        <dbReference type="ARBA" id="ARBA00022989"/>
    </source>
</evidence>
<sequence>MARFIPSFQLWSTSTEPPTKNENEQEPGAIFNSDRPDPENQQKTTIRRGTPIVRRDPLGMRRSVSEQNLHSIKEIGRKKERRLSSTADSDPSEVCRLPHSFTQPALNQPASRHYVKWPHRVAPSRPRPLPGIKIPASGSNYHSLTDLNSLGIGSGNLQTNIVVCAANKAHRGELSLHEKYRYDLSRAQLKASSRTSALLSGFAMVALVELQYEDETPRPLLILLGVVTTLLVSVHLLALMISTCLLPYIEASGCTQDSPHIRLSPYIELAWIFSTCIGLLLFLVEIGVIFYVKFGGVKYYTAALITTGMLVPVLIIFIVLSWRIHQNRFSHSMERVNDKVIDLEKFLDENTTVNTNNNEKRPVFTTN</sequence>
<evidence type="ECO:0000256" key="9">
    <source>
        <dbReference type="SAM" id="MobiDB-lite"/>
    </source>
</evidence>
<feature type="transmembrane region" description="Helical" evidence="10">
    <location>
        <begin position="299"/>
        <end position="322"/>
    </location>
</feature>
<feature type="region of interest" description="Disordered" evidence="9">
    <location>
        <begin position="1"/>
        <end position="95"/>
    </location>
</feature>
<dbReference type="InterPro" id="IPR012446">
    <property type="entry name" value="CRAC_channel"/>
</dbReference>
<dbReference type="PANTHER" id="PTHR31501:SF7">
    <property type="entry name" value="CALCIUM RELEASE-ACTIVATED CALCIUM CHANNEL PROTEIN 1"/>
    <property type="match status" value="1"/>
</dbReference>
<evidence type="ECO:0000313" key="12">
    <source>
        <dbReference type="WBParaSite" id="BXY_1625300.1"/>
    </source>
</evidence>
<feature type="transmembrane region" description="Helical" evidence="10">
    <location>
        <begin position="220"/>
        <end position="248"/>
    </location>
</feature>
<organism evidence="11 12">
    <name type="scientific">Bursaphelenchus xylophilus</name>
    <name type="common">Pinewood nematode worm</name>
    <name type="synonym">Aphelenchoides xylophilus</name>
    <dbReference type="NCBI Taxonomy" id="6326"/>
    <lineage>
        <taxon>Eukaryota</taxon>
        <taxon>Metazoa</taxon>
        <taxon>Ecdysozoa</taxon>
        <taxon>Nematoda</taxon>
        <taxon>Chromadorea</taxon>
        <taxon>Rhabditida</taxon>
        <taxon>Tylenchina</taxon>
        <taxon>Tylenchomorpha</taxon>
        <taxon>Aphelenchoidea</taxon>
        <taxon>Aphelenchoididae</taxon>
        <taxon>Bursaphelenchus</taxon>
    </lineage>
</organism>
<dbReference type="eggNOG" id="KOG4298">
    <property type="taxonomic scope" value="Eukaryota"/>
</dbReference>
<name>A0A1I7ST83_BURXY</name>
<dbReference type="GO" id="GO:0016020">
    <property type="term" value="C:membrane"/>
    <property type="evidence" value="ECO:0007669"/>
    <property type="project" value="UniProtKB-SubCell"/>
</dbReference>
<reference evidence="12" key="1">
    <citation type="submission" date="2016-11" db="UniProtKB">
        <authorList>
            <consortium name="WormBaseParasite"/>
        </authorList>
    </citation>
    <scope>IDENTIFICATION</scope>
</reference>
<dbReference type="FunFam" id="1.20.140.140:FF:000003">
    <property type="entry name" value="Protein orai"/>
    <property type="match status" value="1"/>
</dbReference>
<dbReference type="Proteomes" id="UP000095284">
    <property type="component" value="Unplaced"/>
</dbReference>
<evidence type="ECO:0000256" key="5">
    <source>
        <dbReference type="ARBA" id="ARBA00023136"/>
    </source>
</evidence>